<name>A0A8T0X2Y3_PANVG</name>
<feature type="region of interest" description="Disordered" evidence="1">
    <location>
        <begin position="187"/>
        <end position="209"/>
    </location>
</feature>
<feature type="compositionally biased region" description="Pro residues" evidence="1">
    <location>
        <begin position="90"/>
        <end position="105"/>
    </location>
</feature>
<evidence type="ECO:0000256" key="1">
    <source>
        <dbReference type="SAM" id="MobiDB-lite"/>
    </source>
</evidence>
<protein>
    <submittedName>
        <fullName evidence="3">Uncharacterized protein</fullName>
    </submittedName>
</protein>
<dbReference type="AlphaFoldDB" id="A0A8T0X2Y3"/>
<dbReference type="Proteomes" id="UP000823388">
    <property type="component" value="Chromosome 1N"/>
</dbReference>
<feature type="region of interest" description="Disordered" evidence="1">
    <location>
        <begin position="1"/>
        <end position="59"/>
    </location>
</feature>
<sequence length="209" mass="21214">MATATAAARHKLAGKPEPCCAANNSTRVNVLLPQEPRRPPAPSPADACPMAPRGSESPRARRALTVAAALLAQLLLSSLPLTDAAAGSPSPAPAPAPLPLPPPPRQQQQHAAPGSGDEPRSPLPPVPGLPGASRPPPRAGPPAEKSAWQRLNFGERFGIALAGVAVAMQVALGAFLCARARQLRRAAAPGKAEEQELVEAAAASPPPPA</sequence>
<comment type="caution">
    <text evidence="3">The sequence shown here is derived from an EMBL/GenBank/DDBJ whole genome shotgun (WGS) entry which is preliminary data.</text>
</comment>
<feature type="compositionally biased region" description="Pro residues" evidence="1">
    <location>
        <begin position="121"/>
        <end position="140"/>
    </location>
</feature>
<gene>
    <name evidence="3" type="ORF">PVAP13_1NG304557</name>
</gene>
<organism evidence="3 4">
    <name type="scientific">Panicum virgatum</name>
    <name type="common">Blackwell switchgrass</name>
    <dbReference type="NCBI Taxonomy" id="38727"/>
    <lineage>
        <taxon>Eukaryota</taxon>
        <taxon>Viridiplantae</taxon>
        <taxon>Streptophyta</taxon>
        <taxon>Embryophyta</taxon>
        <taxon>Tracheophyta</taxon>
        <taxon>Spermatophyta</taxon>
        <taxon>Magnoliopsida</taxon>
        <taxon>Liliopsida</taxon>
        <taxon>Poales</taxon>
        <taxon>Poaceae</taxon>
        <taxon>PACMAD clade</taxon>
        <taxon>Panicoideae</taxon>
        <taxon>Panicodae</taxon>
        <taxon>Paniceae</taxon>
        <taxon>Panicinae</taxon>
        <taxon>Panicum</taxon>
        <taxon>Panicum sect. Hiantes</taxon>
    </lineage>
</organism>
<feature type="region of interest" description="Disordered" evidence="1">
    <location>
        <begin position="83"/>
        <end position="146"/>
    </location>
</feature>
<evidence type="ECO:0000256" key="2">
    <source>
        <dbReference type="SAM" id="Phobius"/>
    </source>
</evidence>
<evidence type="ECO:0000313" key="3">
    <source>
        <dbReference type="EMBL" id="KAG2651684.1"/>
    </source>
</evidence>
<evidence type="ECO:0000313" key="4">
    <source>
        <dbReference type="Proteomes" id="UP000823388"/>
    </source>
</evidence>
<keyword evidence="2" id="KW-0472">Membrane</keyword>
<reference evidence="3" key="1">
    <citation type="submission" date="2020-05" db="EMBL/GenBank/DDBJ databases">
        <title>WGS assembly of Panicum virgatum.</title>
        <authorList>
            <person name="Lovell J.T."/>
            <person name="Jenkins J."/>
            <person name="Shu S."/>
            <person name="Juenger T.E."/>
            <person name="Schmutz J."/>
        </authorList>
    </citation>
    <scope>NUCLEOTIDE SEQUENCE</scope>
    <source>
        <strain evidence="3">AP13</strain>
    </source>
</reference>
<accession>A0A8T0X2Y3</accession>
<keyword evidence="4" id="KW-1185">Reference proteome</keyword>
<proteinExistence type="predicted"/>
<feature type="transmembrane region" description="Helical" evidence="2">
    <location>
        <begin position="157"/>
        <end position="178"/>
    </location>
</feature>
<dbReference type="EMBL" id="CM029038">
    <property type="protein sequence ID" value="KAG2651684.1"/>
    <property type="molecule type" value="Genomic_DNA"/>
</dbReference>
<keyword evidence="2" id="KW-1133">Transmembrane helix</keyword>
<keyword evidence="2" id="KW-0812">Transmembrane</keyword>